<keyword evidence="3" id="KW-1185">Reference proteome</keyword>
<feature type="region of interest" description="Disordered" evidence="1">
    <location>
        <begin position="214"/>
        <end position="254"/>
    </location>
</feature>
<evidence type="ECO:0000256" key="1">
    <source>
        <dbReference type="SAM" id="MobiDB-lite"/>
    </source>
</evidence>
<organism evidence="2 3">
    <name type="scientific">Chlamydomonas eustigma</name>
    <dbReference type="NCBI Taxonomy" id="1157962"/>
    <lineage>
        <taxon>Eukaryota</taxon>
        <taxon>Viridiplantae</taxon>
        <taxon>Chlorophyta</taxon>
        <taxon>core chlorophytes</taxon>
        <taxon>Chlorophyceae</taxon>
        <taxon>CS clade</taxon>
        <taxon>Chlamydomonadales</taxon>
        <taxon>Chlamydomonadaceae</taxon>
        <taxon>Chlamydomonas</taxon>
    </lineage>
</organism>
<accession>A0A250X100</accession>
<evidence type="ECO:0000313" key="2">
    <source>
        <dbReference type="EMBL" id="GAX76753.1"/>
    </source>
</evidence>
<dbReference type="EMBL" id="BEGY01000019">
    <property type="protein sequence ID" value="GAX76753.1"/>
    <property type="molecule type" value="Genomic_DNA"/>
</dbReference>
<protein>
    <submittedName>
        <fullName evidence="2">Uncharacterized protein</fullName>
    </submittedName>
</protein>
<reference evidence="2 3" key="1">
    <citation type="submission" date="2017-08" db="EMBL/GenBank/DDBJ databases">
        <title>Acidophilic green algal genome provides insights into adaptation to an acidic environment.</title>
        <authorList>
            <person name="Hirooka S."/>
            <person name="Hirose Y."/>
            <person name="Kanesaki Y."/>
            <person name="Higuchi S."/>
            <person name="Fujiwara T."/>
            <person name="Onuma R."/>
            <person name="Era A."/>
            <person name="Ohbayashi R."/>
            <person name="Uzuka A."/>
            <person name="Nozaki H."/>
            <person name="Yoshikawa H."/>
            <person name="Miyagishima S.Y."/>
        </authorList>
    </citation>
    <scope>NUCLEOTIDE SEQUENCE [LARGE SCALE GENOMIC DNA]</scope>
    <source>
        <strain evidence="2 3">NIES-2499</strain>
    </source>
</reference>
<feature type="compositionally biased region" description="Polar residues" evidence="1">
    <location>
        <begin position="219"/>
        <end position="244"/>
    </location>
</feature>
<feature type="region of interest" description="Disordered" evidence="1">
    <location>
        <begin position="997"/>
        <end position="1063"/>
    </location>
</feature>
<name>A0A250X100_9CHLO</name>
<feature type="region of interest" description="Disordered" evidence="1">
    <location>
        <begin position="1296"/>
        <end position="1405"/>
    </location>
</feature>
<feature type="compositionally biased region" description="Polar residues" evidence="1">
    <location>
        <begin position="1380"/>
        <end position="1405"/>
    </location>
</feature>
<feature type="compositionally biased region" description="Low complexity" evidence="1">
    <location>
        <begin position="929"/>
        <end position="941"/>
    </location>
</feature>
<feature type="region of interest" description="Disordered" evidence="1">
    <location>
        <begin position="1417"/>
        <end position="1448"/>
    </location>
</feature>
<proteinExistence type="predicted"/>
<feature type="region of interest" description="Disordered" evidence="1">
    <location>
        <begin position="908"/>
        <end position="950"/>
    </location>
</feature>
<feature type="compositionally biased region" description="Low complexity" evidence="1">
    <location>
        <begin position="1417"/>
        <end position="1427"/>
    </location>
</feature>
<sequence length="1605" mass="171844">MRLLKISEYLPTTWPRWTLTPWHTTSPSFYMPYISQPFQFSTLELSADGSESNPPNSSTSARPQLLVSQAEAQNPPSPIPSAAQQITSEMPSIVRIGSHTASVSPALHTLKHKTHHEEWSITSITPRSNNDSKLSPAVSTAVSGLKEIQAVPLPSQHPADFHALPLTHAVSRPGRPVRATNTDHMQELEAFLVKSDYLKDPLNTSSNLSAIVQEDTAKHASSPSTLREEGSSTPSETQKINGINSKDLDPSTHPTLVSHLKSDLDLQSLALKKQGWELMRLITQLKKTRSTMVKFASNEEEANSRKEQCIDSELWNSLSTLSRQPEGVSLKTTTQHADLYLKEVQKLREEGLQAALKVEDKLLSFLKFATLEDVVNVLGSMAKVQYEPTPETWDLLIKHLAQDNCAALGNAKKDGEHAEVSEASDMDAHNYSFGRRPLLNLKGTHAYDTSRNSRHALRLLFLLKDRRLRELPQELQIALLQLGAKDLTDTPTVVLLKFLTVLVTLRSSTHTIWYTDAITNQLMSRSDDLRQLLTDPVTKPSFLSTLEGLAHLGSRHGELLDLLAGIIVSEVKSLSTPFELLCVASSYEKLGHQHAALAHALAQRMLEGSTGWSANTAETVALLAGSLQGMGGDEPTAMASALRFATKHAIRLPLPSLVSGVSASVASFNSHAVYQQPRAGRSGVRSPRSVEGVDMYHGFAPHRKAWIAAGRDFISKAAVQLRYEGAALTLKEVNCVLKSLHLFGHSDQALLKSLEDSVVEKINRHLSGSHQAGSRDAPSVLNLGSRREDIHAIPTVACLPQSSTLAPSVASTPGTSTMRPAVEFEHGFVLLDVLKGFKAVNHYSPVLLKAASETLLQPFLNYDKNAQLHSGLASEVGLSFNEEPEGRSSGTASSFPYESAGQVMEMNNPPLSEHLISGSKGVNTEDSDTSLPSVPTSSLTSGLQPSTYTLCNTTNNSVRTPSRAAPLTGHLPLPPLLHTLTPSQLVDALVIYTEEATSRPVSGDSERGVDEAIGGRSLKGPYSIQEGLPVPHSKRGPSSGVQGSDWGEVPENAHPSADLNHDPATSLTSIIALENSQGSVSAERSRGKEIDAPWVHNLVLAVVNRLSEEILASQSQGAMSWFQQQAQMRNATTGPGSGHCPPSDASHLSLLSLGMTQPPYGPYSLQGGHVLTAEELATVAVSLSSYTQRYQGQHQDRNGPLLLLKDSSSHFGQRLMILVQENALQLASTPQGIGAATLGRLIRATESLRGSSLHGQPGLLSLAPRVLSSPSSLVMTPAALINIMQACAQAQEGTGSGVGQAQAQEGTGSGVGQALAQEGTGSGMGQAQAQEGTGSGMVPHSVHHQHPESPSPKGAVSTHSHDNDQALSPASVVLGPSHSAPDSIQSTSSPQGQMSSQVEDGQLTQSKPSEIYTFQESSFNRDSSSASNLCATPSKAVHPGPSSSSSSSAAAALLVPPPHTPTWLTAAATLLRYRAPTLHIRDSLKMFRVIASAAAPSAQRGSWQSLDPSLSALAATIGNVLSKQLRDGRSVRLEPSEWIEVVTALHTLGHKDSAVYKLLAQRALLIPNMFDPPSWSPQHLVMVLEVYSQAGPAAAPRQLLGALSR</sequence>
<comment type="caution">
    <text evidence="2">The sequence shown here is derived from an EMBL/GenBank/DDBJ whole genome shotgun (WGS) entry which is preliminary data.</text>
</comment>
<dbReference type="Proteomes" id="UP000232323">
    <property type="component" value="Unassembled WGS sequence"/>
</dbReference>
<evidence type="ECO:0000313" key="3">
    <source>
        <dbReference type="Proteomes" id="UP000232323"/>
    </source>
</evidence>
<gene>
    <name evidence="2" type="ORF">CEUSTIGMA_g4200.t1</name>
</gene>